<dbReference type="GO" id="GO:0016787">
    <property type="term" value="F:hydrolase activity"/>
    <property type="evidence" value="ECO:0007669"/>
    <property type="project" value="InterPro"/>
</dbReference>
<dbReference type="GO" id="GO:0005829">
    <property type="term" value="C:cytosol"/>
    <property type="evidence" value="ECO:0007669"/>
    <property type="project" value="TreeGrafter"/>
</dbReference>
<evidence type="ECO:0000313" key="3">
    <source>
        <dbReference type="Proteomes" id="UP000282656"/>
    </source>
</evidence>
<accession>A0A3A8QX63</accession>
<dbReference type="Gene3D" id="3.40.50.300">
    <property type="entry name" value="P-loop containing nucleotide triphosphate hydrolases"/>
    <property type="match status" value="2"/>
</dbReference>
<dbReference type="InterPro" id="IPR050742">
    <property type="entry name" value="Helicase_Restrict-Modif_Enz"/>
</dbReference>
<keyword evidence="2" id="KW-0378">Hydrolase</keyword>
<dbReference type="SUPFAM" id="SSF52540">
    <property type="entry name" value="P-loop containing nucleoside triphosphate hydrolases"/>
    <property type="match status" value="2"/>
</dbReference>
<dbReference type="OrthoDB" id="9804086at2"/>
<name>A0A3A8QX63_9BACT</name>
<evidence type="ECO:0000259" key="1">
    <source>
        <dbReference type="PROSITE" id="PS51192"/>
    </source>
</evidence>
<protein>
    <submittedName>
        <fullName evidence="2">DEAD/DEAH box helicase</fullName>
    </submittedName>
</protein>
<feature type="domain" description="Helicase ATP-binding" evidence="1">
    <location>
        <begin position="193"/>
        <end position="384"/>
    </location>
</feature>
<keyword evidence="2" id="KW-0547">Nucleotide-binding</keyword>
<dbReference type="InterPro" id="IPR027417">
    <property type="entry name" value="P-loop_NTPase"/>
</dbReference>
<dbReference type="Pfam" id="PF08463">
    <property type="entry name" value="EcoEI_R_C"/>
    <property type="match status" value="1"/>
</dbReference>
<keyword evidence="3" id="KW-1185">Reference proteome</keyword>
<proteinExistence type="predicted"/>
<reference evidence="3" key="1">
    <citation type="submission" date="2018-09" db="EMBL/GenBank/DDBJ databases">
        <authorList>
            <person name="Livingstone P.G."/>
            <person name="Whitworth D.E."/>
        </authorList>
    </citation>
    <scope>NUCLEOTIDE SEQUENCE [LARGE SCALE GENOMIC DNA]</scope>
    <source>
        <strain evidence="3">AB047A</strain>
    </source>
</reference>
<organism evidence="2 3">
    <name type="scientific">Corallococcus interemptor</name>
    <dbReference type="NCBI Taxonomy" id="2316720"/>
    <lineage>
        <taxon>Bacteria</taxon>
        <taxon>Pseudomonadati</taxon>
        <taxon>Myxococcota</taxon>
        <taxon>Myxococcia</taxon>
        <taxon>Myxococcales</taxon>
        <taxon>Cystobacterineae</taxon>
        <taxon>Myxococcaceae</taxon>
        <taxon>Corallococcus</taxon>
    </lineage>
</organism>
<gene>
    <name evidence="2" type="ORF">D7X96_09590</name>
</gene>
<dbReference type="InterPro" id="IPR013670">
    <property type="entry name" value="EcoEI_R_C_dom"/>
</dbReference>
<dbReference type="EMBL" id="RAWM01000018">
    <property type="protein sequence ID" value="RKH71025.1"/>
    <property type="molecule type" value="Genomic_DNA"/>
</dbReference>
<dbReference type="GO" id="GO:0005524">
    <property type="term" value="F:ATP binding"/>
    <property type="evidence" value="ECO:0007669"/>
    <property type="project" value="InterPro"/>
</dbReference>
<sequence>MATPEAAARKNIDAALQSAGWLVQDFAEMNVTAGLGVAIREFPLERGHGTADYALYVAGKLAGVVEAKKEGTPLSGIEVQSEKYARGVPRLFPAHVTPLPFLYESTGVETQFTNRLDPEPRSRRLFHFHKPETLAEWLDPEQNPPPLLPLEKGHPAARSLLPSTLRLRLRQMPDLDPKGLWPAQLKAVRNLEASLYAGKPRALIQMATGSGKTFTAVSSIYRLIKFGGAKRVLFLVDRANLGRQTLKEFQQYVTPDDGRKFHELYNVQHLTSNKLDPVAKVCIATIQRVYSMLSGKELKDDDEELSAFATLTDLSPQPIPVPYNPNIPVEFFDFLWTDEAHRSIYNLWRQVLEYFDASLVGLTATPSKQTLGFFHQNLVMEYGHEAAVADSVNVPFDVYRIRTRITESGSKVEAGLFVDKRDRESRAVRWQKLDDDLTYSAKQLDRDVVAMDQIRTVIRTFKDRLFTEIFPGRKEVPKTLIFAKDDSHADDIVRVLREEFGKGNAFCEKITYRSGTARLVTTKRGADGKEVEEVTYKTTGIKPEDLLSSFRNSFYPRIAVTVDMVATGTDIKPLEIVMFMRTVKSRNFFEQMKGRGVRVINSSDLQTVTPDAPAKTHFILVDCVGMCEGDLVDTRPLEKNPAVAFEKLLQVVAAGGTDRDVVSSLASRLARMNQRIGKPEKERLTRLAHGKSLEALVGGMVEALDPDRHVEAARVANKLLPGEEPTAAQISRAAEAAIRTAVSPLAANPDLRNELAFIKRTFEQTIDTLSVDAVLGAGFDAAATEKARGLVQSFEQYIEEHKDEILAIQVLYSQPFAKRLTFKDIKALAEDIKAPPRTWTPEALWRAYETLDKAKVRGAGGKRLLTDIVSLVRFALHKDRQLVPFTEQVEERFQNWLAQQENRGRKFSAEQRQWLVLIKDHVAASFRIDRDDFEDVPFNQKGGLGRVHQVFAGKLDELIEELNEVLVA</sequence>
<dbReference type="PANTHER" id="PTHR47396">
    <property type="entry name" value="TYPE I RESTRICTION ENZYME ECOKI R PROTEIN"/>
    <property type="match status" value="1"/>
</dbReference>
<dbReference type="GO" id="GO:0006304">
    <property type="term" value="P:DNA modification"/>
    <property type="evidence" value="ECO:0007669"/>
    <property type="project" value="InterPro"/>
</dbReference>
<keyword evidence="2" id="KW-0347">Helicase</keyword>
<dbReference type="AlphaFoldDB" id="A0A3A8QX63"/>
<comment type="caution">
    <text evidence="2">The sequence shown here is derived from an EMBL/GenBank/DDBJ whole genome shotgun (WGS) entry which is preliminary data.</text>
</comment>
<dbReference type="InterPro" id="IPR006935">
    <property type="entry name" value="Helicase/UvrB_N"/>
</dbReference>
<dbReference type="PANTHER" id="PTHR47396:SF1">
    <property type="entry name" value="ATP-DEPENDENT HELICASE IRC3-RELATED"/>
    <property type="match status" value="1"/>
</dbReference>
<dbReference type="Proteomes" id="UP000282656">
    <property type="component" value="Unassembled WGS sequence"/>
</dbReference>
<dbReference type="GO" id="GO:0004386">
    <property type="term" value="F:helicase activity"/>
    <property type="evidence" value="ECO:0007669"/>
    <property type="project" value="UniProtKB-KW"/>
</dbReference>
<dbReference type="GO" id="GO:0003677">
    <property type="term" value="F:DNA binding"/>
    <property type="evidence" value="ECO:0007669"/>
    <property type="project" value="InterPro"/>
</dbReference>
<dbReference type="RefSeq" id="WP_121769548.1">
    <property type="nucleotide sequence ID" value="NZ_RAWM01000018.1"/>
</dbReference>
<evidence type="ECO:0000313" key="2">
    <source>
        <dbReference type="EMBL" id="RKH71025.1"/>
    </source>
</evidence>
<dbReference type="InterPro" id="IPR014001">
    <property type="entry name" value="Helicase_ATP-bd"/>
</dbReference>
<dbReference type="Gene3D" id="3.90.1570.30">
    <property type="match status" value="1"/>
</dbReference>
<dbReference type="Pfam" id="PF04851">
    <property type="entry name" value="ResIII"/>
    <property type="match status" value="1"/>
</dbReference>
<dbReference type="SMART" id="SM00487">
    <property type="entry name" value="DEXDc"/>
    <property type="match status" value="1"/>
</dbReference>
<dbReference type="PROSITE" id="PS51192">
    <property type="entry name" value="HELICASE_ATP_BIND_1"/>
    <property type="match status" value="1"/>
</dbReference>
<keyword evidence="2" id="KW-0067">ATP-binding</keyword>